<evidence type="ECO:0000256" key="7">
    <source>
        <dbReference type="SAM" id="Phobius"/>
    </source>
</evidence>
<protein>
    <submittedName>
        <fullName evidence="10">ABC transporter permease</fullName>
    </submittedName>
</protein>
<proteinExistence type="inferred from homology"/>
<dbReference type="InterPro" id="IPR025857">
    <property type="entry name" value="MacB_PCD"/>
</dbReference>
<feature type="transmembrane region" description="Helical" evidence="7">
    <location>
        <begin position="371"/>
        <end position="392"/>
    </location>
</feature>
<accession>A0ABV7TPP0</accession>
<dbReference type="Proteomes" id="UP001595636">
    <property type="component" value="Unassembled WGS sequence"/>
</dbReference>
<sequence>MNFVWIVAWRLLREGRFQTALILSGVCVGVAVVVYITAIVNGLQSNIIERTLSSQAHVVLRPADRDNRPVLQPAPGVTALPDVRKRTQRVNTISNWAPLLAAVQRTPTVTAAAAMAAGPGVAQQGGVRNSVSLMGVNLADYQQVVRLDNKLVAGQLQLATGQVMIGKELAEELGLTPGSRLRLQSASGRQDSVQVTAVLDFGIKDLNRRWVLMPLRSAQTLLGYRLDITEIYVKTSRLFEAEALAANLALATGLKADSWQASNGQLVTALKSQSASSLMIRIFVTFAVALGIASVLVVSVVQRQREIGILRAMGTPAWRILGVFLLQGGIVGMVGAVFGSLLGAGLAIGFTHIARTADGSPLFPAQLDSELFISTAIIAFLVGVLAALMPALRAARLDPVEAIRG</sequence>
<evidence type="ECO:0000256" key="5">
    <source>
        <dbReference type="ARBA" id="ARBA00022989"/>
    </source>
</evidence>
<comment type="similarity">
    <text evidence="2">Belongs to the ABC-4 integral membrane protein family. LolC/E subfamily.</text>
</comment>
<dbReference type="Pfam" id="PF12704">
    <property type="entry name" value="MacB_PCD"/>
    <property type="match status" value="1"/>
</dbReference>
<dbReference type="PANTHER" id="PTHR30489:SF0">
    <property type="entry name" value="LIPOPROTEIN-RELEASING SYSTEM TRANSMEMBRANE PROTEIN LOLE"/>
    <property type="match status" value="1"/>
</dbReference>
<keyword evidence="5 7" id="KW-1133">Transmembrane helix</keyword>
<feature type="transmembrane region" description="Helical" evidence="7">
    <location>
        <begin position="321"/>
        <end position="351"/>
    </location>
</feature>
<reference evidence="11" key="1">
    <citation type="journal article" date="2019" name="Int. J. Syst. Evol. Microbiol.">
        <title>The Global Catalogue of Microorganisms (GCM) 10K type strain sequencing project: providing services to taxonomists for standard genome sequencing and annotation.</title>
        <authorList>
            <consortium name="The Broad Institute Genomics Platform"/>
            <consortium name="The Broad Institute Genome Sequencing Center for Infectious Disease"/>
            <person name="Wu L."/>
            <person name="Ma J."/>
        </authorList>
    </citation>
    <scope>NUCLEOTIDE SEQUENCE [LARGE SCALE GENOMIC DNA]</scope>
    <source>
        <strain evidence="11">KCTC 42195</strain>
    </source>
</reference>
<feature type="domain" description="MacB-like periplasmic core" evidence="9">
    <location>
        <begin position="19"/>
        <end position="246"/>
    </location>
</feature>
<dbReference type="EMBL" id="JBHRYH010000005">
    <property type="protein sequence ID" value="MFC3624868.1"/>
    <property type="molecule type" value="Genomic_DNA"/>
</dbReference>
<dbReference type="RefSeq" id="WP_390276273.1">
    <property type="nucleotide sequence ID" value="NZ_JBHRYH010000005.1"/>
</dbReference>
<dbReference type="PANTHER" id="PTHR30489">
    <property type="entry name" value="LIPOPROTEIN-RELEASING SYSTEM TRANSMEMBRANE PROTEIN LOLE"/>
    <property type="match status" value="1"/>
</dbReference>
<keyword evidence="3" id="KW-1003">Cell membrane</keyword>
<comment type="subcellular location">
    <subcellularLocation>
        <location evidence="1">Cell membrane</location>
        <topology evidence="1">Multi-pass membrane protein</topology>
    </subcellularLocation>
</comment>
<keyword evidence="6 7" id="KW-0472">Membrane</keyword>
<evidence type="ECO:0000256" key="3">
    <source>
        <dbReference type="ARBA" id="ARBA00022475"/>
    </source>
</evidence>
<feature type="transmembrane region" description="Helical" evidence="7">
    <location>
        <begin position="20"/>
        <end position="43"/>
    </location>
</feature>
<evidence type="ECO:0000256" key="1">
    <source>
        <dbReference type="ARBA" id="ARBA00004651"/>
    </source>
</evidence>
<evidence type="ECO:0000313" key="10">
    <source>
        <dbReference type="EMBL" id="MFC3624868.1"/>
    </source>
</evidence>
<feature type="transmembrane region" description="Helical" evidence="7">
    <location>
        <begin position="278"/>
        <end position="301"/>
    </location>
</feature>
<dbReference type="InterPro" id="IPR051447">
    <property type="entry name" value="Lipoprotein-release_system"/>
</dbReference>
<evidence type="ECO:0000259" key="8">
    <source>
        <dbReference type="Pfam" id="PF02687"/>
    </source>
</evidence>
<organism evidence="10 11">
    <name type="scientific">Vogesella amnigena</name>
    <dbReference type="NCBI Taxonomy" id="1507449"/>
    <lineage>
        <taxon>Bacteria</taxon>
        <taxon>Pseudomonadati</taxon>
        <taxon>Pseudomonadota</taxon>
        <taxon>Betaproteobacteria</taxon>
        <taxon>Neisseriales</taxon>
        <taxon>Chromobacteriaceae</taxon>
        <taxon>Vogesella</taxon>
    </lineage>
</organism>
<evidence type="ECO:0000259" key="9">
    <source>
        <dbReference type="Pfam" id="PF12704"/>
    </source>
</evidence>
<evidence type="ECO:0000256" key="6">
    <source>
        <dbReference type="ARBA" id="ARBA00023136"/>
    </source>
</evidence>
<dbReference type="InterPro" id="IPR003838">
    <property type="entry name" value="ABC3_permease_C"/>
</dbReference>
<dbReference type="Pfam" id="PF02687">
    <property type="entry name" value="FtsX"/>
    <property type="match status" value="1"/>
</dbReference>
<feature type="domain" description="ABC3 transporter permease C-terminal" evidence="8">
    <location>
        <begin position="281"/>
        <end position="399"/>
    </location>
</feature>
<evidence type="ECO:0000313" key="11">
    <source>
        <dbReference type="Proteomes" id="UP001595636"/>
    </source>
</evidence>
<keyword evidence="4 7" id="KW-0812">Transmembrane</keyword>
<comment type="caution">
    <text evidence="10">The sequence shown here is derived from an EMBL/GenBank/DDBJ whole genome shotgun (WGS) entry which is preliminary data.</text>
</comment>
<gene>
    <name evidence="10" type="ORF">ACFOKJ_01745</name>
</gene>
<evidence type="ECO:0000256" key="2">
    <source>
        <dbReference type="ARBA" id="ARBA00005236"/>
    </source>
</evidence>
<evidence type="ECO:0000256" key="4">
    <source>
        <dbReference type="ARBA" id="ARBA00022692"/>
    </source>
</evidence>
<name>A0ABV7TPP0_9NEIS</name>
<keyword evidence="11" id="KW-1185">Reference proteome</keyword>